<sequence>MTPSKIRGVNLGSLFIIEPWMVGDTWGKMGCGGKASEFDCMMVLGQEAGDAAFQKHWSTFITEADFDEMVSYGINTVRIPIGYWMYEKLVYTDSEHFPRGGFEYLRKVASWAKSRQIFVVLVLHGAPGAQATSNAFTGQNANPAGFYQQYQYDRGIEFLEWITEMIYTYSGDFDHVFMLEVLNEPLQWGAAPATLRSYFYEKAFAAIREKEHMLGITENESLHIQFMNSLWGAGNPVEDINPHYWAAFDDHRYLKWVPKDQLTVSKEDYIKTSCNDNRQAEGENPTIVGEFSLSVADEVERTADWSVDNDPDFYKSWFAAQIKSYEKATNGWIFWSWKTELGDARWDYKREYFPHMSIKV</sequence>
<dbReference type="GO" id="GO:0005576">
    <property type="term" value="C:extracellular region"/>
    <property type="evidence" value="ECO:0007669"/>
    <property type="project" value="UniProtKB-SubCell"/>
</dbReference>
<evidence type="ECO:0000259" key="18">
    <source>
        <dbReference type="Pfam" id="PF00150"/>
    </source>
</evidence>
<dbReference type="OrthoDB" id="1887033at2759"/>
<keyword evidence="3" id="KW-0964">Secreted</keyword>
<dbReference type="InterPro" id="IPR050386">
    <property type="entry name" value="Glycosyl_hydrolase_5"/>
</dbReference>
<keyword evidence="5 17" id="KW-0378">Hydrolase</keyword>
<protein>
    <recommendedName>
        <fullName evidence="13">glucan endo-1,6-beta-glucosidase</fullName>
        <ecNumber evidence="13">3.2.1.75</ecNumber>
    </recommendedName>
    <alternativeName>
        <fullName evidence="15">Beta-1,6-glucanase B</fullName>
    </alternativeName>
    <alternativeName>
        <fullName evidence="14">Endo-1,6-beta-D-glucanase B</fullName>
    </alternativeName>
    <alternativeName>
        <fullName evidence="16">Endo-1,6-beta-glucanase B</fullName>
    </alternativeName>
</protein>
<dbReference type="HOGENOM" id="CLU_004624_7_0_1"/>
<proteinExistence type="inferred from homology"/>
<dbReference type="RefSeq" id="XP_007910802.1">
    <property type="nucleotide sequence ID" value="XM_007912611.1"/>
</dbReference>
<dbReference type="EC" id="3.2.1.75" evidence="13"/>
<keyword evidence="6" id="KW-0325">Glycoprotein</keyword>
<feature type="domain" description="Glycoside hydrolase family 5" evidence="18">
    <location>
        <begin position="51"/>
        <end position="339"/>
    </location>
</feature>
<dbReference type="GeneID" id="19321434"/>
<organism evidence="19 20">
    <name type="scientific">Phaeoacremonium minimum (strain UCR-PA7)</name>
    <name type="common">Esca disease fungus</name>
    <name type="synonym">Togninia minima</name>
    <dbReference type="NCBI Taxonomy" id="1286976"/>
    <lineage>
        <taxon>Eukaryota</taxon>
        <taxon>Fungi</taxon>
        <taxon>Dikarya</taxon>
        <taxon>Ascomycota</taxon>
        <taxon>Pezizomycotina</taxon>
        <taxon>Sordariomycetes</taxon>
        <taxon>Sordariomycetidae</taxon>
        <taxon>Togniniales</taxon>
        <taxon>Togniniaceae</taxon>
        <taxon>Phaeoacremonium</taxon>
    </lineage>
</organism>
<keyword evidence="7" id="KW-0119">Carbohydrate metabolism</keyword>
<dbReference type="GO" id="GO:0004338">
    <property type="term" value="F:glucan exo-1,3-beta-glucosidase activity"/>
    <property type="evidence" value="ECO:0007669"/>
    <property type="project" value="TreeGrafter"/>
</dbReference>
<evidence type="ECO:0000256" key="13">
    <source>
        <dbReference type="ARBA" id="ARBA00038935"/>
    </source>
</evidence>
<evidence type="ECO:0000256" key="4">
    <source>
        <dbReference type="ARBA" id="ARBA00022729"/>
    </source>
</evidence>
<dbReference type="KEGG" id="tmn:UCRPA7_13"/>
<evidence type="ECO:0000256" key="3">
    <source>
        <dbReference type="ARBA" id="ARBA00022525"/>
    </source>
</evidence>
<evidence type="ECO:0000256" key="9">
    <source>
        <dbReference type="ARBA" id="ARBA00023316"/>
    </source>
</evidence>
<evidence type="ECO:0000313" key="20">
    <source>
        <dbReference type="Proteomes" id="UP000014074"/>
    </source>
</evidence>
<dbReference type="Proteomes" id="UP000014074">
    <property type="component" value="Unassembled WGS sequence"/>
</dbReference>
<comment type="similarity">
    <text evidence="2 17">Belongs to the glycosyl hydrolase 5 (cellulase A) family.</text>
</comment>
<keyword evidence="8 17" id="KW-0326">Glycosidase</keyword>
<evidence type="ECO:0000256" key="6">
    <source>
        <dbReference type="ARBA" id="ARBA00023180"/>
    </source>
</evidence>
<evidence type="ECO:0000256" key="17">
    <source>
        <dbReference type="RuleBase" id="RU361153"/>
    </source>
</evidence>
<evidence type="ECO:0000256" key="11">
    <source>
        <dbReference type="ARBA" id="ARBA00036633"/>
    </source>
</evidence>
<dbReference type="InterPro" id="IPR017853">
    <property type="entry name" value="GH"/>
</dbReference>
<comment type="function">
    <text evidence="12">Beta-glucanases participate in the metabolism of beta-glucan, the main structural component of the cell wall. Acts on lutean, pustulan and 1,6-oligo-beta-D-glucosides.</text>
</comment>
<evidence type="ECO:0000256" key="1">
    <source>
        <dbReference type="ARBA" id="ARBA00004613"/>
    </source>
</evidence>
<evidence type="ECO:0000256" key="15">
    <source>
        <dbReference type="ARBA" id="ARBA00042025"/>
    </source>
</evidence>
<dbReference type="AlphaFoldDB" id="R8BYM6"/>
<keyword evidence="20" id="KW-1185">Reference proteome</keyword>
<evidence type="ECO:0000256" key="2">
    <source>
        <dbReference type="ARBA" id="ARBA00005641"/>
    </source>
</evidence>
<dbReference type="PANTHER" id="PTHR31297:SF39">
    <property type="entry name" value="GLUCAN ENDO-1,6-BETA-GLUCOSIDASE B"/>
    <property type="match status" value="1"/>
</dbReference>
<evidence type="ECO:0000256" key="16">
    <source>
        <dbReference type="ARBA" id="ARBA00043257"/>
    </source>
</evidence>
<dbReference type="InterPro" id="IPR001547">
    <property type="entry name" value="Glyco_hydro_5"/>
</dbReference>
<dbReference type="PANTHER" id="PTHR31297">
    <property type="entry name" value="GLUCAN ENDO-1,6-BETA-GLUCOSIDASE B"/>
    <property type="match status" value="1"/>
</dbReference>
<evidence type="ECO:0000256" key="14">
    <source>
        <dbReference type="ARBA" id="ARBA00041472"/>
    </source>
</evidence>
<evidence type="ECO:0000256" key="10">
    <source>
        <dbReference type="ARBA" id="ARBA00023326"/>
    </source>
</evidence>
<dbReference type="GO" id="GO:0071555">
    <property type="term" value="P:cell wall organization"/>
    <property type="evidence" value="ECO:0007669"/>
    <property type="project" value="UniProtKB-KW"/>
</dbReference>
<evidence type="ECO:0000256" key="12">
    <source>
        <dbReference type="ARBA" id="ARBA00037628"/>
    </source>
</evidence>
<accession>R8BYM6</accession>
<comment type="subcellular location">
    <subcellularLocation>
        <location evidence="1">Secreted</location>
    </subcellularLocation>
</comment>
<gene>
    <name evidence="19" type="ORF">UCRPA7_13</name>
</gene>
<evidence type="ECO:0000256" key="5">
    <source>
        <dbReference type="ARBA" id="ARBA00022801"/>
    </source>
</evidence>
<dbReference type="Pfam" id="PF00150">
    <property type="entry name" value="Cellulase"/>
    <property type="match status" value="1"/>
</dbReference>
<dbReference type="Gene3D" id="3.20.20.80">
    <property type="entry name" value="Glycosidases"/>
    <property type="match status" value="1"/>
</dbReference>
<evidence type="ECO:0000256" key="8">
    <source>
        <dbReference type="ARBA" id="ARBA00023295"/>
    </source>
</evidence>
<evidence type="ECO:0000313" key="19">
    <source>
        <dbReference type="EMBL" id="EOO04452.1"/>
    </source>
</evidence>
<dbReference type="GO" id="GO:0009986">
    <property type="term" value="C:cell surface"/>
    <property type="evidence" value="ECO:0007669"/>
    <property type="project" value="TreeGrafter"/>
</dbReference>
<keyword evidence="9" id="KW-0961">Cell wall biogenesis/degradation</keyword>
<reference evidence="20" key="1">
    <citation type="journal article" date="2013" name="Genome Announc.">
        <title>Draft genome sequence of the ascomycete Phaeoacremonium aleophilum strain UCR-PA7, a causal agent of the esca disease complex in grapevines.</title>
        <authorList>
            <person name="Blanco-Ulate B."/>
            <person name="Rolshausen P."/>
            <person name="Cantu D."/>
        </authorList>
    </citation>
    <scope>NUCLEOTIDE SEQUENCE [LARGE SCALE GENOMIC DNA]</scope>
    <source>
        <strain evidence="20">UCR-PA7</strain>
    </source>
</reference>
<dbReference type="GO" id="GO:0009251">
    <property type="term" value="P:glucan catabolic process"/>
    <property type="evidence" value="ECO:0007669"/>
    <property type="project" value="TreeGrafter"/>
</dbReference>
<dbReference type="EMBL" id="KB932776">
    <property type="protein sequence ID" value="EOO04452.1"/>
    <property type="molecule type" value="Genomic_DNA"/>
</dbReference>
<dbReference type="SUPFAM" id="SSF51445">
    <property type="entry name" value="(Trans)glycosidases"/>
    <property type="match status" value="1"/>
</dbReference>
<dbReference type="eggNOG" id="ENOG502QVVM">
    <property type="taxonomic scope" value="Eukaryota"/>
</dbReference>
<dbReference type="GO" id="GO:0046557">
    <property type="term" value="F:glucan endo-1,6-beta-glucosidase activity"/>
    <property type="evidence" value="ECO:0007669"/>
    <property type="project" value="UniProtKB-EC"/>
</dbReference>
<comment type="catalytic activity">
    <reaction evidence="11">
        <text>Random hydrolysis of (1-&gt;6)-linkages in (1-&gt;6)-beta-D-glucans.</text>
        <dbReference type="EC" id="3.2.1.75"/>
    </reaction>
</comment>
<keyword evidence="4" id="KW-0732">Signal</keyword>
<evidence type="ECO:0000256" key="7">
    <source>
        <dbReference type="ARBA" id="ARBA00023277"/>
    </source>
</evidence>
<name>R8BYM6_PHAM7</name>
<keyword evidence="10" id="KW-0624">Polysaccharide degradation</keyword>